<proteinExistence type="predicted"/>
<accession>V2WGR8</accession>
<keyword evidence="2" id="KW-1185">Reference proteome</keyword>
<dbReference type="KEGG" id="mrr:Moror_9384"/>
<reference evidence="1 2" key="1">
    <citation type="journal article" date="2014" name="BMC Genomics">
        <title>Genome and secretome analysis of the hemibiotrophic fungal pathogen, Moniliophthora roreri, which causes frosty pod rot disease of cacao: mechanisms of the biotrophic and necrotrophic phases.</title>
        <authorList>
            <person name="Meinhardt L.W."/>
            <person name="Costa G.G.L."/>
            <person name="Thomazella D.P.T."/>
            <person name="Teixeira P.J.P.L."/>
            <person name="Carazzolle M.F."/>
            <person name="Schuster S.C."/>
            <person name="Carlson J.E."/>
            <person name="Guiltinan M.J."/>
            <person name="Mieczkowski P."/>
            <person name="Farmer A."/>
            <person name="Ramaraj T."/>
            <person name="Crozier J."/>
            <person name="Davis R.E."/>
            <person name="Shao J."/>
            <person name="Melnick R.L."/>
            <person name="Pereira G.A.G."/>
            <person name="Bailey B.A."/>
        </authorList>
    </citation>
    <scope>NUCLEOTIDE SEQUENCE [LARGE SCALE GENOMIC DNA]</scope>
    <source>
        <strain evidence="1 2">MCA 2997</strain>
    </source>
</reference>
<dbReference type="Proteomes" id="UP000017559">
    <property type="component" value="Unassembled WGS sequence"/>
</dbReference>
<evidence type="ECO:0000313" key="1">
    <source>
        <dbReference type="EMBL" id="ESK86048.1"/>
    </source>
</evidence>
<dbReference type="AlphaFoldDB" id="V2WGR8"/>
<protein>
    <submittedName>
        <fullName evidence="1">Uncharacterized protein</fullName>
    </submittedName>
</protein>
<comment type="caution">
    <text evidence="1">The sequence shown here is derived from an EMBL/GenBank/DDBJ whole genome shotgun (WGS) entry which is preliminary data.</text>
</comment>
<dbReference type="HOGENOM" id="CLU_2400181_0_0_1"/>
<evidence type="ECO:0000313" key="2">
    <source>
        <dbReference type="Proteomes" id="UP000017559"/>
    </source>
</evidence>
<sequence length="93" mass="10954">MFEQAMSTKLISRTTYWILYVSFAVFRIEKWAEARSRHATLLLRAAHTPISSVTLKRIYRDKPTLQGQLVSREESIIQCRLRRTWVSLSFPPI</sequence>
<name>V2WGR8_MONRO</name>
<dbReference type="EMBL" id="AWSO01000985">
    <property type="protein sequence ID" value="ESK86048.1"/>
    <property type="molecule type" value="Genomic_DNA"/>
</dbReference>
<organism evidence="1 2">
    <name type="scientific">Moniliophthora roreri (strain MCA 2997)</name>
    <name type="common">Cocoa frosty pod rot fungus</name>
    <name type="synonym">Crinipellis roreri</name>
    <dbReference type="NCBI Taxonomy" id="1381753"/>
    <lineage>
        <taxon>Eukaryota</taxon>
        <taxon>Fungi</taxon>
        <taxon>Dikarya</taxon>
        <taxon>Basidiomycota</taxon>
        <taxon>Agaricomycotina</taxon>
        <taxon>Agaricomycetes</taxon>
        <taxon>Agaricomycetidae</taxon>
        <taxon>Agaricales</taxon>
        <taxon>Marasmiineae</taxon>
        <taxon>Marasmiaceae</taxon>
        <taxon>Moniliophthora</taxon>
    </lineage>
</organism>
<gene>
    <name evidence="1" type="ORF">Moror_9384</name>
</gene>